<dbReference type="GO" id="GO:0006355">
    <property type="term" value="P:regulation of DNA-templated transcription"/>
    <property type="evidence" value="ECO:0007669"/>
    <property type="project" value="InterPro"/>
</dbReference>
<dbReference type="Proteomes" id="UP000487882">
    <property type="component" value="Unassembled WGS sequence"/>
</dbReference>
<dbReference type="RefSeq" id="WP_155588744.1">
    <property type="nucleotide sequence ID" value="NZ_WNLP01000005.1"/>
</dbReference>
<dbReference type="InterPro" id="IPR013321">
    <property type="entry name" value="Arc_rbn_hlx_hlx"/>
</dbReference>
<reference evidence="1 2" key="1">
    <citation type="submission" date="2019-09" db="EMBL/GenBank/DDBJ databases">
        <title>Bifidobacterium canis sp. nov., isolated from the digestive tract of German Shepherd dog puppy.</title>
        <authorList>
            <person name="Bunesova V."/>
        </authorList>
    </citation>
    <scope>NUCLEOTIDE SEQUENCE [LARGE SCALE GENOMIC DNA]</scope>
    <source>
        <strain evidence="1 2">GSD1FS</strain>
    </source>
</reference>
<evidence type="ECO:0000313" key="1">
    <source>
        <dbReference type="EMBL" id="MUH59803.1"/>
    </source>
</evidence>
<evidence type="ECO:0000313" key="2">
    <source>
        <dbReference type="Proteomes" id="UP000487882"/>
    </source>
</evidence>
<dbReference type="Pfam" id="PF04221">
    <property type="entry name" value="RelB"/>
    <property type="match status" value="1"/>
</dbReference>
<keyword evidence="2" id="KW-1185">Reference proteome</keyword>
<gene>
    <name evidence="1" type="ORF">GSD1FS_1146</name>
</gene>
<accession>A0A7K1J568</accession>
<dbReference type="InterPro" id="IPR007337">
    <property type="entry name" value="RelB/DinJ"/>
</dbReference>
<sequence length="103" mass="12093">MSSAMITARVDSERKREAERVLKKHGRTYSDLIRDLTDYLARTGELPLFERQTLELIENEEKRRRIAQLEAFANRPVPPVLDDRSDEALLAESRDERFSRFEA</sequence>
<dbReference type="EMBL" id="WNLP01000005">
    <property type="protein sequence ID" value="MUH59803.1"/>
    <property type="molecule type" value="Genomic_DNA"/>
</dbReference>
<protein>
    <submittedName>
        <fullName evidence="1">RelB antitoxin</fullName>
    </submittedName>
</protein>
<comment type="caution">
    <text evidence="1">The sequence shown here is derived from an EMBL/GenBank/DDBJ whole genome shotgun (WGS) entry which is preliminary data.</text>
</comment>
<dbReference type="AlphaFoldDB" id="A0A7K1J568"/>
<dbReference type="Gene3D" id="1.10.1220.10">
    <property type="entry name" value="Met repressor-like"/>
    <property type="match status" value="1"/>
</dbReference>
<proteinExistence type="predicted"/>
<name>A0A7K1J568_9BIFI</name>
<organism evidence="1 2">
    <name type="scientific">Bifidobacterium canis</name>
    <dbReference type="NCBI Taxonomy" id="2610880"/>
    <lineage>
        <taxon>Bacteria</taxon>
        <taxon>Bacillati</taxon>
        <taxon>Actinomycetota</taxon>
        <taxon>Actinomycetes</taxon>
        <taxon>Bifidobacteriales</taxon>
        <taxon>Bifidobacteriaceae</taxon>
        <taxon>Bifidobacterium</taxon>
    </lineage>
</organism>